<dbReference type="FunFam" id="3.40.50.150:FF:000311">
    <property type="entry name" value="Methyltransferase protein 13"/>
    <property type="match status" value="1"/>
</dbReference>
<dbReference type="InterPro" id="IPR013216">
    <property type="entry name" value="Methyltransf_11"/>
</dbReference>
<organism evidence="5 6">
    <name type="scientific">Cavenderia fasciculata</name>
    <name type="common">Slime mold</name>
    <name type="synonym">Dictyostelium fasciculatum</name>
    <dbReference type="NCBI Taxonomy" id="261658"/>
    <lineage>
        <taxon>Eukaryota</taxon>
        <taxon>Amoebozoa</taxon>
        <taxon>Evosea</taxon>
        <taxon>Eumycetozoa</taxon>
        <taxon>Dictyostelia</taxon>
        <taxon>Acytosteliales</taxon>
        <taxon>Cavenderiaceae</taxon>
        <taxon>Cavenderia</taxon>
    </lineage>
</organism>
<evidence type="ECO:0000256" key="2">
    <source>
        <dbReference type="ARBA" id="ARBA00022603"/>
    </source>
</evidence>
<dbReference type="Proteomes" id="UP000007797">
    <property type="component" value="Unassembled WGS sequence"/>
</dbReference>
<evidence type="ECO:0000256" key="1">
    <source>
        <dbReference type="ARBA" id="ARBA00008361"/>
    </source>
</evidence>
<keyword evidence="3" id="KW-0808">Transferase</keyword>
<gene>
    <name evidence="5" type="ORF">DFA_10500</name>
</gene>
<accession>F4QAD9</accession>
<evidence type="ECO:0000313" key="6">
    <source>
        <dbReference type="Proteomes" id="UP000007797"/>
    </source>
</evidence>
<dbReference type="PANTHER" id="PTHR12176:SF79">
    <property type="entry name" value="METHYLTRANSFERASE TYPE 11 DOMAIN-CONTAINING PROTEIN"/>
    <property type="match status" value="1"/>
</dbReference>
<dbReference type="OMA" id="MSAFQTG"/>
<dbReference type="GeneID" id="14867594"/>
<dbReference type="CDD" id="cd02440">
    <property type="entry name" value="AdoMet_MTases"/>
    <property type="match status" value="1"/>
</dbReference>
<dbReference type="EMBL" id="GL883026">
    <property type="protein sequence ID" value="EGG15658.1"/>
    <property type="molecule type" value="Genomic_DNA"/>
</dbReference>
<reference evidence="6" key="1">
    <citation type="journal article" date="2011" name="Genome Res.">
        <title>Phylogeny-wide analysis of social amoeba genomes highlights ancient origins for complex intercellular communication.</title>
        <authorList>
            <person name="Heidel A.J."/>
            <person name="Lawal H.M."/>
            <person name="Felder M."/>
            <person name="Schilde C."/>
            <person name="Helps N.R."/>
            <person name="Tunggal B."/>
            <person name="Rivero F."/>
            <person name="John U."/>
            <person name="Schleicher M."/>
            <person name="Eichinger L."/>
            <person name="Platzer M."/>
            <person name="Noegel A.A."/>
            <person name="Schaap P."/>
            <person name="Gloeckner G."/>
        </authorList>
    </citation>
    <scope>NUCLEOTIDE SEQUENCE [LARGE SCALE GENOMIC DNA]</scope>
    <source>
        <strain evidence="6">SH3</strain>
    </source>
</reference>
<keyword evidence="6" id="KW-1185">Reference proteome</keyword>
<dbReference type="GO" id="GO:0032259">
    <property type="term" value="P:methylation"/>
    <property type="evidence" value="ECO:0007669"/>
    <property type="project" value="UniProtKB-KW"/>
</dbReference>
<keyword evidence="2" id="KW-0489">Methyltransferase</keyword>
<dbReference type="AlphaFoldDB" id="F4QAD9"/>
<protein>
    <recommendedName>
        <fullName evidence="4">Methyltransferase type 11 domain-containing protein</fullName>
    </recommendedName>
</protein>
<dbReference type="InterPro" id="IPR029063">
    <property type="entry name" value="SAM-dependent_MTases_sf"/>
</dbReference>
<name>F4QAD9_CACFS</name>
<comment type="similarity">
    <text evidence="1">Belongs to the methyltransferase superfamily.</text>
</comment>
<dbReference type="SUPFAM" id="SSF53335">
    <property type="entry name" value="S-adenosyl-L-methionine-dependent methyltransferases"/>
    <property type="match status" value="1"/>
</dbReference>
<evidence type="ECO:0000313" key="5">
    <source>
        <dbReference type="EMBL" id="EGG15658.1"/>
    </source>
</evidence>
<sequence length="256" mass="29690">MIMILMMSSLQQYLEDYGEKDYWDERYVKDIVKRPHFDWYHGYKTLKPFLQKFFKRQDKIMMLGCGNSALGEDMNLDHYLDIVNIDFSSVIIQDMIERTKGRVGLEYLTMDGRNMEFPNEYFDSIFDKGTIDAVMCSDSDNQNAVKMVAEVARVLKPGGYFVVMTYGAPEGRMPLFQVADYNWSIEMRMLGTHENAQMNECHYAYILKKNNIIIENGDAASSTDDNDTDTNQEEEFKVYLNSSIGKVPLEIIPIVK</sequence>
<evidence type="ECO:0000256" key="3">
    <source>
        <dbReference type="ARBA" id="ARBA00022679"/>
    </source>
</evidence>
<dbReference type="PANTHER" id="PTHR12176">
    <property type="entry name" value="SAM-DEPENDENT METHYLTRANSFERASE SUPERFAMILY PROTEIN"/>
    <property type="match status" value="1"/>
</dbReference>
<dbReference type="GO" id="GO:0008757">
    <property type="term" value="F:S-adenosylmethionine-dependent methyltransferase activity"/>
    <property type="evidence" value="ECO:0007669"/>
    <property type="project" value="InterPro"/>
</dbReference>
<dbReference type="InterPro" id="IPR051419">
    <property type="entry name" value="Lys/N-term_MeTrsfase_sf"/>
</dbReference>
<dbReference type="Gene3D" id="3.40.50.150">
    <property type="entry name" value="Vaccinia Virus protein VP39"/>
    <property type="match status" value="1"/>
</dbReference>
<evidence type="ECO:0000259" key="4">
    <source>
        <dbReference type="Pfam" id="PF08241"/>
    </source>
</evidence>
<dbReference type="OrthoDB" id="411785at2759"/>
<feature type="domain" description="Methyltransferase type 11" evidence="4">
    <location>
        <begin position="63"/>
        <end position="163"/>
    </location>
</feature>
<dbReference type="KEGG" id="dfa:DFA_10500"/>
<dbReference type="Pfam" id="PF08241">
    <property type="entry name" value="Methyltransf_11"/>
    <property type="match status" value="1"/>
</dbReference>
<dbReference type="RefSeq" id="XP_004354400.1">
    <property type="nucleotide sequence ID" value="XM_004354348.1"/>
</dbReference>
<proteinExistence type="inferred from homology"/>